<dbReference type="PANTHER" id="PTHR23419:SF8">
    <property type="entry name" value="FI09726P"/>
    <property type="match status" value="1"/>
</dbReference>
<reference evidence="2" key="1">
    <citation type="journal article" date="2020" name="ISME J.">
        <title>Gammaproteobacteria mediating utilization of methyl-, sulfur- and petroleum organic compounds in deep ocean hydrothermal plumes.</title>
        <authorList>
            <person name="Zhou Z."/>
            <person name="Liu Y."/>
            <person name="Pan J."/>
            <person name="Cron B.R."/>
            <person name="Toner B.M."/>
            <person name="Anantharaman K."/>
            <person name="Breier J.A."/>
            <person name="Dick G.J."/>
            <person name="Li M."/>
        </authorList>
    </citation>
    <scope>NUCLEOTIDE SEQUENCE</scope>
    <source>
        <strain evidence="2">SZUA-1435</strain>
    </source>
</reference>
<comment type="caution">
    <text evidence="2">The sequence shown here is derived from an EMBL/GenBank/DDBJ whole genome shotgun (WGS) entry which is preliminary data.</text>
</comment>
<dbReference type="InterPro" id="IPR004323">
    <property type="entry name" value="Ion_tolerance_CutA"/>
</dbReference>
<proteinExistence type="inferred from homology"/>
<protein>
    <submittedName>
        <fullName evidence="2">Divalent-cation tolerance protein CutA</fullName>
    </submittedName>
</protein>
<dbReference type="EMBL" id="DQTV01000049">
    <property type="protein sequence ID" value="HIP56986.1"/>
    <property type="molecule type" value="Genomic_DNA"/>
</dbReference>
<evidence type="ECO:0000313" key="2">
    <source>
        <dbReference type="EMBL" id="HIP56986.1"/>
    </source>
</evidence>
<dbReference type="Pfam" id="PF03091">
    <property type="entry name" value="CutA1"/>
    <property type="match status" value="1"/>
</dbReference>
<accession>A0A832Z062</accession>
<dbReference type="Proteomes" id="UP000605805">
    <property type="component" value="Unassembled WGS sequence"/>
</dbReference>
<name>A0A832Z062_9CREN</name>
<organism evidence="2 3">
    <name type="scientific">Ignisphaera aggregans</name>
    <dbReference type="NCBI Taxonomy" id="334771"/>
    <lineage>
        <taxon>Archaea</taxon>
        <taxon>Thermoproteota</taxon>
        <taxon>Thermoprotei</taxon>
        <taxon>Desulfurococcales</taxon>
        <taxon>Desulfurococcaceae</taxon>
        <taxon>Ignisphaera</taxon>
    </lineage>
</organism>
<dbReference type="SUPFAM" id="SSF54913">
    <property type="entry name" value="GlnB-like"/>
    <property type="match status" value="1"/>
</dbReference>
<dbReference type="InterPro" id="IPR015867">
    <property type="entry name" value="N-reg_PII/ATP_PRibTrfase_C"/>
</dbReference>
<evidence type="ECO:0000256" key="1">
    <source>
        <dbReference type="ARBA" id="ARBA00010169"/>
    </source>
</evidence>
<dbReference type="GO" id="GO:0005507">
    <property type="term" value="F:copper ion binding"/>
    <property type="evidence" value="ECO:0007669"/>
    <property type="project" value="TreeGrafter"/>
</dbReference>
<sequence length="108" mass="12439">MLGTYIVVLVTAPHREEAEKIARKLLDERVAACVNIVEGIKSLFWWQGKVDEANEVLMVIKTRLDLFEKVIEYIKSLHSYTVPEIIALPIVAGNTEYLKWIDEVVKRQ</sequence>
<dbReference type="InterPro" id="IPR011322">
    <property type="entry name" value="N-reg_PII-like_a/b"/>
</dbReference>
<dbReference type="AlphaFoldDB" id="A0A832Z062"/>
<dbReference type="GO" id="GO:0010038">
    <property type="term" value="P:response to metal ion"/>
    <property type="evidence" value="ECO:0007669"/>
    <property type="project" value="InterPro"/>
</dbReference>
<gene>
    <name evidence="2" type="ORF">EYH02_02810</name>
</gene>
<dbReference type="Gene3D" id="3.30.70.120">
    <property type="match status" value="1"/>
</dbReference>
<dbReference type="PANTHER" id="PTHR23419">
    <property type="entry name" value="DIVALENT CATION TOLERANCE CUTA-RELATED"/>
    <property type="match status" value="1"/>
</dbReference>
<evidence type="ECO:0000313" key="3">
    <source>
        <dbReference type="Proteomes" id="UP000605805"/>
    </source>
</evidence>
<comment type="similarity">
    <text evidence="1">Belongs to the CutA family.</text>
</comment>